<dbReference type="InterPro" id="IPR003280">
    <property type="entry name" value="2pore_dom_K_chnl"/>
</dbReference>
<dbReference type="PANTHER" id="PTHR11003:SF352">
    <property type="entry name" value="BCDNA.GH04802-RELATED"/>
    <property type="match status" value="1"/>
</dbReference>
<dbReference type="GO" id="GO:0015271">
    <property type="term" value="F:outward rectifier potassium channel activity"/>
    <property type="evidence" value="ECO:0007669"/>
    <property type="project" value="TreeGrafter"/>
</dbReference>
<dbReference type="Gene3D" id="1.10.287.70">
    <property type="match status" value="1"/>
</dbReference>
<comment type="similarity">
    <text evidence="8">Belongs to the two pore domain potassium channel (TC 1.A.1.8) family.</text>
</comment>
<keyword evidence="3 8" id="KW-0812">Transmembrane</keyword>
<dbReference type="AlphaFoldDB" id="A0A8D8ZRY8"/>
<feature type="transmembrane region" description="Helical" evidence="10">
    <location>
        <begin position="48"/>
        <end position="68"/>
    </location>
</feature>
<name>A0A8D8ZRY8_9HEMI</name>
<dbReference type="InterPro" id="IPR013099">
    <property type="entry name" value="K_chnl_dom"/>
</dbReference>
<feature type="region of interest" description="Disordered" evidence="9">
    <location>
        <begin position="238"/>
        <end position="264"/>
    </location>
</feature>
<feature type="compositionally biased region" description="Polar residues" evidence="9">
    <location>
        <begin position="21"/>
        <end position="30"/>
    </location>
</feature>
<feature type="domain" description="Potassium channel" evidence="11">
    <location>
        <begin position="158"/>
        <end position="215"/>
    </location>
</feature>
<evidence type="ECO:0000313" key="12">
    <source>
        <dbReference type="EMBL" id="CAG6752783.1"/>
    </source>
</evidence>
<proteinExistence type="inferred from homology"/>
<evidence type="ECO:0000256" key="4">
    <source>
        <dbReference type="ARBA" id="ARBA00022989"/>
    </source>
</evidence>
<evidence type="ECO:0000256" key="6">
    <source>
        <dbReference type="ARBA" id="ARBA00023136"/>
    </source>
</evidence>
<feature type="transmembrane region" description="Helical" evidence="10">
    <location>
        <begin position="474"/>
        <end position="497"/>
    </location>
</feature>
<feature type="transmembrane region" description="Helical" evidence="10">
    <location>
        <begin position="413"/>
        <end position="434"/>
    </location>
</feature>
<evidence type="ECO:0000256" key="9">
    <source>
        <dbReference type="SAM" id="MobiDB-lite"/>
    </source>
</evidence>
<keyword evidence="6 10" id="KW-0472">Membrane</keyword>
<feature type="transmembrane region" description="Helical" evidence="10">
    <location>
        <begin position="194"/>
        <end position="216"/>
    </location>
</feature>
<dbReference type="PRINTS" id="PR01333">
    <property type="entry name" value="2POREKCHANEL"/>
</dbReference>
<accession>A0A8D8ZRY8</accession>
<keyword evidence="7 8" id="KW-0407">Ion channel</keyword>
<dbReference type="PANTHER" id="PTHR11003">
    <property type="entry name" value="POTASSIUM CHANNEL, SUBFAMILY K"/>
    <property type="match status" value="1"/>
</dbReference>
<feature type="region of interest" description="Disordered" evidence="9">
    <location>
        <begin position="333"/>
        <end position="406"/>
    </location>
</feature>
<feature type="transmembrane region" description="Helical" evidence="10">
    <location>
        <begin position="161"/>
        <end position="182"/>
    </location>
</feature>
<keyword evidence="5 8" id="KW-0406">Ion transport</keyword>
<evidence type="ECO:0000256" key="10">
    <source>
        <dbReference type="SAM" id="Phobius"/>
    </source>
</evidence>
<evidence type="ECO:0000256" key="2">
    <source>
        <dbReference type="ARBA" id="ARBA00022448"/>
    </source>
</evidence>
<comment type="subcellular location">
    <subcellularLocation>
        <location evidence="1">Membrane</location>
        <topology evidence="1">Multi-pass membrane protein</topology>
    </subcellularLocation>
</comment>
<evidence type="ECO:0000256" key="8">
    <source>
        <dbReference type="RuleBase" id="RU003857"/>
    </source>
</evidence>
<keyword evidence="2 8" id="KW-0813">Transport</keyword>
<evidence type="ECO:0000256" key="3">
    <source>
        <dbReference type="ARBA" id="ARBA00022692"/>
    </source>
</evidence>
<dbReference type="GO" id="GO:0022841">
    <property type="term" value="F:potassium ion leak channel activity"/>
    <property type="evidence" value="ECO:0007669"/>
    <property type="project" value="TreeGrafter"/>
</dbReference>
<sequence>MPSREDVHGGSVGPAAGAADTISSRGGSSPSKCTKYVRKFFKHLFSNLGLFGLVVGYVFIGAVVFEYLESKNEIDQRIVIQAKRDECVKELWHITGGIILVNEAALDEEDYEKKERLNVLYEQNWTALVTEKLFRFEKDVIEMSNTMGYNGRDVADKDRQWSFSGALLYSVTVITTIGYGNLAPKTPIGKIVTMVYALFGIPLMLLCISNLGSLLADTFQFTYAHSCCAKRHKSDYKRSKKKSSSTTGGGGGHSPSHYSSGGGGGQGYTAISVDGLPPAPPPPQAMSVILERGNPVSHLTPEARHILTECAQYQLTQCRDLYAEDVLSQLSQEDESARGRYHSSRNGPLHCPPSPSPYSTPTKVPLLWKPPGDSSQRGGGGQGSSSTQHHQGEVGPSGSSGVKKRKQQRRVPISLVLTVLVGYICIGAGVFAAWEQWSFLDGAYFCFVTLSTIGFGDLVPGKSFQHTDTQDGQIQLVACCAYLLIGLVLIAMSFSLVQEEVLTKGRKLAIFVGLLTTDSASQQL</sequence>
<dbReference type="GO" id="GO:0005886">
    <property type="term" value="C:plasma membrane"/>
    <property type="evidence" value="ECO:0007669"/>
    <property type="project" value="TreeGrafter"/>
</dbReference>
<evidence type="ECO:0000256" key="1">
    <source>
        <dbReference type="ARBA" id="ARBA00004141"/>
    </source>
</evidence>
<evidence type="ECO:0000256" key="5">
    <source>
        <dbReference type="ARBA" id="ARBA00023065"/>
    </source>
</evidence>
<dbReference type="Pfam" id="PF07885">
    <property type="entry name" value="Ion_trans_2"/>
    <property type="match status" value="2"/>
</dbReference>
<dbReference type="GO" id="GO:0030322">
    <property type="term" value="P:stabilization of membrane potential"/>
    <property type="evidence" value="ECO:0007669"/>
    <property type="project" value="TreeGrafter"/>
</dbReference>
<feature type="domain" description="Potassium channel" evidence="11">
    <location>
        <begin position="419"/>
        <end position="499"/>
    </location>
</feature>
<protein>
    <submittedName>
        <fullName evidence="12">Uncoordinated protein 58</fullName>
    </submittedName>
</protein>
<feature type="region of interest" description="Disordered" evidence="9">
    <location>
        <begin position="1"/>
        <end position="30"/>
    </location>
</feature>
<evidence type="ECO:0000259" key="11">
    <source>
        <dbReference type="Pfam" id="PF07885"/>
    </source>
</evidence>
<organism evidence="12">
    <name type="scientific">Cacopsylla melanoneura</name>
    <dbReference type="NCBI Taxonomy" id="428564"/>
    <lineage>
        <taxon>Eukaryota</taxon>
        <taxon>Metazoa</taxon>
        <taxon>Ecdysozoa</taxon>
        <taxon>Arthropoda</taxon>
        <taxon>Hexapoda</taxon>
        <taxon>Insecta</taxon>
        <taxon>Pterygota</taxon>
        <taxon>Neoptera</taxon>
        <taxon>Paraneoptera</taxon>
        <taxon>Hemiptera</taxon>
        <taxon>Sternorrhyncha</taxon>
        <taxon>Psylloidea</taxon>
        <taxon>Psyllidae</taxon>
        <taxon>Psyllinae</taxon>
        <taxon>Cacopsylla</taxon>
    </lineage>
</organism>
<keyword evidence="4 10" id="KW-1133">Transmembrane helix</keyword>
<evidence type="ECO:0000256" key="7">
    <source>
        <dbReference type="ARBA" id="ARBA00023303"/>
    </source>
</evidence>
<reference evidence="12" key="1">
    <citation type="submission" date="2021-05" db="EMBL/GenBank/DDBJ databases">
        <authorList>
            <person name="Alioto T."/>
            <person name="Alioto T."/>
            <person name="Gomez Garrido J."/>
        </authorList>
    </citation>
    <scope>NUCLEOTIDE SEQUENCE</scope>
</reference>
<dbReference type="EMBL" id="HBUF01534368">
    <property type="protein sequence ID" value="CAG6752783.1"/>
    <property type="molecule type" value="Transcribed_RNA"/>
</dbReference>
<dbReference type="SUPFAM" id="SSF81324">
    <property type="entry name" value="Voltage-gated potassium channels"/>
    <property type="match status" value="2"/>
</dbReference>